<name>A0A267GZT3_9PLAT</name>
<dbReference type="PANTHER" id="PTHR21490">
    <property type="entry name" value="ENKURIN-RELATED"/>
    <property type="match status" value="1"/>
</dbReference>
<dbReference type="EMBL" id="NIVC01000084">
    <property type="protein sequence ID" value="PAA91553.1"/>
    <property type="molecule type" value="Genomic_DNA"/>
</dbReference>
<comment type="subcellular location">
    <subcellularLocation>
        <location evidence="1">Cell projection</location>
        <location evidence="1">Cilium</location>
    </subcellularLocation>
    <subcellularLocation>
        <location evidence="2">Cytoplasm</location>
        <location evidence="2">Cytoskeleton</location>
    </subcellularLocation>
</comment>
<dbReference type="InterPro" id="IPR027012">
    <property type="entry name" value="Enkurin_dom"/>
</dbReference>
<protein>
    <recommendedName>
        <fullName evidence="7">Enkurin domain-containing protein</fullName>
    </recommendedName>
</protein>
<gene>
    <name evidence="8" type="ORF">BOX15_Mlig011671g2</name>
</gene>
<evidence type="ECO:0000256" key="2">
    <source>
        <dbReference type="ARBA" id="ARBA00004245"/>
    </source>
</evidence>
<feature type="compositionally biased region" description="Basic and acidic residues" evidence="6">
    <location>
        <begin position="131"/>
        <end position="146"/>
    </location>
</feature>
<dbReference type="PROSITE" id="PS51665">
    <property type="entry name" value="ENKURIN"/>
    <property type="match status" value="1"/>
</dbReference>
<evidence type="ECO:0000313" key="8">
    <source>
        <dbReference type="EMBL" id="PAA91553.1"/>
    </source>
</evidence>
<dbReference type="OrthoDB" id="10264920at2759"/>
<keyword evidence="5" id="KW-0966">Cell projection</keyword>
<reference evidence="8 9" key="1">
    <citation type="submission" date="2017-06" db="EMBL/GenBank/DDBJ databases">
        <title>A platform for efficient transgenesis in Macrostomum lignano, a flatworm model organism for stem cell research.</title>
        <authorList>
            <person name="Berezikov E."/>
        </authorList>
    </citation>
    <scope>NUCLEOTIDE SEQUENCE [LARGE SCALE GENOMIC DNA]</scope>
    <source>
        <strain evidence="8">DV1</strain>
        <tissue evidence="8">Whole organism</tissue>
    </source>
</reference>
<feature type="compositionally biased region" description="Low complexity" evidence="6">
    <location>
        <begin position="209"/>
        <end position="235"/>
    </location>
</feature>
<comment type="caution">
    <text evidence="8">The sequence shown here is derived from an EMBL/GenBank/DDBJ whole genome shotgun (WGS) entry which is preliminary data.</text>
</comment>
<evidence type="ECO:0000256" key="6">
    <source>
        <dbReference type="SAM" id="MobiDB-lite"/>
    </source>
</evidence>
<dbReference type="Pfam" id="PF13864">
    <property type="entry name" value="Enkurin"/>
    <property type="match status" value="1"/>
</dbReference>
<feature type="compositionally biased region" description="Basic and acidic residues" evidence="6">
    <location>
        <begin position="69"/>
        <end position="79"/>
    </location>
</feature>
<feature type="compositionally biased region" description="Low complexity" evidence="6">
    <location>
        <begin position="184"/>
        <end position="200"/>
    </location>
</feature>
<evidence type="ECO:0000256" key="5">
    <source>
        <dbReference type="ARBA" id="ARBA00023273"/>
    </source>
</evidence>
<dbReference type="PANTHER" id="PTHR21490:SF2">
    <property type="entry name" value="ENKURIN DOMAIN-CONTAINING PROTEIN 1"/>
    <property type="match status" value="1"/>
</dbReference>
<dbReference type="GO" id="GO:0005929">
    <property type="term" value="C:cilium"/>
    <property type="evidence" value="ECO:0007669"/>
    <property type="project" value="UniProtKB-SubCell"/>
</dbReference>
<keyword evidence="3" id="KW-0963">Cytoplasm</keyword>
<evidence type="ECO:0000256" key="1">
    <source>
        <dbReference type="ARBA" id="ARBA00004138"/>
    </source>
</evidence>
<evidence type="ECO:0000256" key="4">
    <source>
        <dbReference type="ARBA" id="ARBA00023212"/>
    </source>
</evidence>
<feature type="compositionally biased region" description="Basic and acidic residues" evidence="6">
    <location>
        <begin position="153"/>
        <end position="168"/>
    </location>
</feature>
<dbReference type="STRING" id="282301.A0A267GZT3"/>
<feature type="region of interest" description="Disordered" evidence="6">
    <location>
        <begin position="131"/>
        <end position="242"/>
    </location>
</feature>
<organism evidence="8 9">
    <name type="scientific">Macrostomum lignano</name>
    <dbReference type="NCBI Taxonomy" id="282301"/>
    <lineage>
        <taxon>Eukaryota</taxon>
        <taxon>Metazoa</taxon>
        <taxon>Spiralia</taxon>
        <taxon>Lophotrochozoa</taxon>
        <taxon>Platyhelminthes</taxon>
        <taxon>Rhabditophora</taxon>
        <taxon>Macrostomorpha</taxon>
        <taxon>Macrostomida</taxon>
        <taxon>Macrostomidae</taxon>
        <taxon>Macrostomum</taxon>
    </lineage>
</organism>
<feature type="compositionally biased region" description="Basic and acidic residues" evidence="6">
    <location>
        <begin position="101"/>
        <end position="111"/>
    </location>
</feature>
<dbReference type="InterPro" id="IPR052102">
    <property type="entry name" value="Enkurin_domain-protein"/>
</dbReference>
<evidence type="ECO:0000259" key="7">
    <source>
        <dbReference type="PROSITE" id="PS51665"/>
    </source>
</evidence>
<evidence type="ECO:0000313" key="9">
    <source>
        <dbReference type="Proteomes" id="UP000215902"/>
    </source>
</evidence>
<proteinExistence type="predicted"/>
<dbReference type="Proteomes" id="UP000215902">
    <property type="component" value="Unassembled WGS sequence"/>
</dbReference>
<keyword evidence="9" id="KW-1185">Reference proteome</keyword>
<dbReference type="GO" id="GO:0005881">
    <property type="term" value="C:cytoplasmic microtubule"/>
    <property type="evidence" value="ECO:0007669"/>
    <property type="project" value="TreeGrafter"/>
</dbReference>
<evidence type="ECO:0000256" key="3">
    <source>
        <dbReference type="ARBA" id="ARBA00022490"/>
    </source>
</evidence>
<dbReference type="AlphaFoldDB" id="A0A267GZT3"/>
<sequence length="348" mass="38038">MSSSGWVTSGISGPIPAHTLYEANADLDSQARSARIRRIAAAADAAAANATASGLPWGRQGSPPPTSDSSRDFVRENIRRLRSNSAHARSRRGSESGCLDTGRDSLQQRDSKFAHVASRVYTDVPDRYRYRADGAASDRQRTDRPSSRGAYLRAHEKTGPNPALDDHPVAPFPRTAPEHKLTVPKAAGSRPPRPPSASASPAPPVDFVRANANAAGRPPSAAGSSRQSSANRHSSLTAPDCYRRGELPDYLLKRRHMWSQARAAEAAARPDPEQPPGHRRLDEAERQKTLGLLRDAQAQLLSEVNRLPITADTLRARQRRVELERQLAELDEAVKVFSRPKVFVRLED</sequence>
<feature type="domain" description="Enkurin" evidence="7">
    <location>
        <begin position="253"/>
        <end position="345"/>
    </location>
</feature>
<keyword evidence="4" id="KW-0206">Cytoskeleton</keyword>
<feature type="region of interest" description="Disordered" evidence="6">
    <location>
        <begin position="51"/>
        <end position="111"/>
    </location>
</feature>
<accession>A0A267GZT3</accession>